<evidence type="ECO:0000259" key="2">
    <source>
        <dbReference type="Pfam" id="PF00557"/>
    </source>
</evidence>
<feature type="compositionally biased region" description="Basic and acidic residues" evidence="1">
    <location>
        <begin position="1"/>
        <end position="22"/>
    </location>
</feature>
<dbReference type="InParanoid" id="M0LXR6"/>
<feature type="domain" description="Peptidase M24" evidence="2">
    <location>
        <begin position="240"/>
        <end position="379"/>
    </location>
</feature>
<dbReference type="InterPro" id="IPR036005">
    <property type="entry name" value="Creatinase/aminopeptidase-like"/>
</dbReference>
<dbReference type="PANTHER" id="PTHR46112">
    <property type="entry name" value="AMINOPEPTIDASE"/>
    <property type="match status" value="1"/>
</dbReference>
<dbReference type="eggNOG" id="arCOG01003">
    <property type="taxonomic scope" value="Archaea"/>
</dbReference>
<dbReference type="RefSeq" id="WP_007140311.1">
    <property type="nucleotide sequence ID" value="NZ_AOLZ01000013.1"/>
</dbReference>
<dbReference type="InterPro" id="IPR000994">
    <property type="entry name" value="Pept_M24"/>
</dbReference>
<gene>
    <name evidence="3" type="ORF">C445_02801</name>
</gene>
<dbReference type="InterPro" id="IPR050659">
    <property type="entry name" value="Peptidase_M24B"/>
</dbReference>
<dbReference type="Gene3D" id="3.90.230.10">
    <property type="entry name" value="Creatinase/methionine aminopeptidase superfamily"/>
    <property type="match status" value="1"/>
</dbReference>
<name>M0LXR6_NATLA</name>
<reference evidence="3 4" key="1">
    <citation type="journal article" date="2014" name="PLoS Genet.">
        <title>Phylogenetically driven sequencing of extremely halophilic archaea reveals strategies for static and dynamic osmo-response.</title>
        <authorList>
            <person name="Becker E.A."/>
            <person name="Seitzer P.M."/>
            <person name="Tritt A."/>
            <person name="Larsen D."/>
            <person name="Krusor M."/>
            <person name="Yao A.I."/>
            <person name="Wu D."/>
            <person name="Madern D."/>
            <person name="Eisen J.A."/>
            <person name="Darling A.E."/>
            <person name="Facciotti M.T."/>
        </authorList>
    </citation>
    <scope>NUCLEOTIDE SEQUENCE [LARGE SCALE GENOMIC DNA]</scope>
    <source>
        <strain evidence="3 4">AJ5</strain>
    </source>
</reference>
<evidence type="ECO:0000256" key="1">
    <source>
        <dbReference type="SAM" id="MobiDB-lite"/>
    </source>
</evidence>
<comment type="caution">
    <text evidence="3">The sequence shown here is derived from an EMBL/GenBank/DDBJ whole genome shotgun (WGS) entry which is preliminary data.</text>
</comment>
<protein>
    <recommendedName>
        <fullName evidence="2">Peptidase M24 domain-containing protein</fullName>
    </recommendedName>
</protein>
<feature type="region of interest" description="Disordered" evidence="1">
    <location>
        <begin position="381"/>
        <end position="412"/>
    </location>
</feature>
<dbReference type="Pfam" id="PF00557">
    <property type="entry name" value="Peptidase_M24"/>
    <property type="match status" value="1"/>
</dbReference>
<dbReference type="STRING" id="358396.CHINAEXTREME_06750"/>
<evidence type="ECO:0000313" key="3">
    <source>
        <dbReference type="EMBL" id="EMA37134.1"/>
    </source>
</evidence>
<dbReference type="AlphaFoldDB" id="M0LXR6"/>
<dbReference type="EMBL" id="AOLZ01000013">
    <property type="protein sequence ID" value="EMA37134.1"/>
    <property type="molecule type" value="Genomic_DNA"/>
</dbReference>
<feature type="region of interest" description="Disordered" evidence="1">
    <location>
        <begin position="1"/>
        <end position="25"/>
    </location>
</feature>
<sequence length="412" mass="43591">MTDGTPRADADSRRTPPSRENDVGADALESILDDRLESRNAAAFVHAGTDRDPGVRYSVAALASIEDDDHDHDHDHDPARGRSTYAIGYDGEEWHLESERPSAPSDRHPAARLADALAAVVDPNVNVGPAEPTVLTPASIPHDAALYLEQRGFGLASTDALERARAKKTDAERARIERAQRAARAGLHRGAELLAATTVEDDRLVLEGEDESPEPLTDDRLRTAVDEGITAAGGFPVGNTTISVPGDGRLRPGEPIVVAVAPRDPDGYYGALARTVVVDSDGGRERRTHVALTQAFGSTRAMLTAGPETVAAVEGDLEAEIRAFGEDGAVETRATGVGLEPAERPLAPGTEIEPGAVVRIDAAVEVGDGRLRIADLLAVPGGEDETEPAEWLAAPSRSLEPTALLESPEREF</sequence>
<evidence type="ECO:0000313" key="4">
    <source>
        <dbReference type="Proteomes" id="UP000011555"/>
    </source>
</evidence>
<dbReference type="PATRIC" id="fig|358396.7.peg.571"/>
<dbReference type="Proteomes" id="UP000011555">
    <property type="component" value="Unassembled WGS sequence"/>
</dbReference>
<keyword evidence="4" id="KW-1185">Reference proteome</keyword>
<proteinExistence type="predicted"/>
<accession>M0LXR6</accession>
<organism evidence="3 4">
    <name type="scientific">Natronobacterium lacisalsi AJ5</name>
    <dbReference type="NCBI Taxonomy" id="358396"/>
    <lineage>
        <taxon>Archaea</taxon>
        <taxon>Methanobacteriati</taxon>
        <taxon>Methanobacteriota</taxon>
        <taxon>Stenosarchaea group</taxon>
        <taxon>Halobacteria</taxon>
        <taxon>Halobacteriales</taxon>
        <taxon>Natrialbaceae</taxon>
        <taxon>Natronobacterium</taxon>
    </lineage>
</organism>
<dbReference type="SUPFAM" id="SSF55920">
    <property type="entry name" value="Creatinase/aminopeptidase"/>
    <property type="match status" value="1"/>
</dbReference>
<dbReference type="PANTHER" id="PTHR46112:SF2">
    <property type="entry name" value="XAA-PRO AMINOPEPTIDASE P-RELATED"/>
    <property type="match status" value="1"/>
</dbReference>